<feature type="region of interest" description="Disordered" evidence="2">
    <location>
        <begin position="398"/>
        <end position="444"/>
    </location>
</feature>
<evidence type="ECO:0000313" key="4">
    <source>
        <dbReference type="Proteomes" id="UP001497512"/>
    </source>
</evidence>
<feature type="compositionally biased region" description="Basic and acidic residues" evidence="2">
    <location>
        <begin position="404"/>
        <end position="424"/>
    </location>
</feature>
<evidence type="ECO:0000256" key="1">
    <source>
        <dbReference type="SAM" id="Coils"/>
    </source>
</evidence>
<name>A0ABP0UWQ7_9BRYO</name>
<evidence type="ECO:0000256" key="2">
    <source>
        <dbReference type="SAM" id="MobiDB-lite"/>
    </source>
</evidence>
<gene>
    <name evidence="3" type="ORF">CSSPTR1EN2_LOCUS20294</name>
</gene>
<accession>A0ABP0UWQ7</accession>
<proteinExistence type="predicted"/>
<dbReference type="Proteomes" id="UP001497512">
    <property type="component" value="Chromosome 7"/>
</dbReference>
<protein>
    <submittedName>
        <fullName evidence="3">Uncharacterized protein</fullName>
    </submittedName>
</protein>
<organism evidence="3 4">
    <name type="scientific">Sphagnum troendelagicum</name>
    <dbReference type="NCBI Taxonomy" id="128251"/>
    <lineage>
        <taxon>Eukaryota</taxon>
        <taxon>Viridiplantae</taxon>
        <taxon>Streptophyta</taxon>
        <taxon>Embryophyta</taxon>
        <taxon>Bryophyta</taxon>
        <taxon>Sphagnophytina</taxon>
        <taxon>Sphagnopsida</taxon>
        <taxon>Sphagnales</taxon>
        <taxon>Sphagnaceae</taxon>
        <taxon>Sphagnum</taxon>
    </lineage>
</organism>
<keyword evidence="1" id="KW-0175">Coiled coil</keyword>
<keyword evidence="4" id="KW-1185">Reference proteome</keyword>
<reference evidence="3" key="1">
    <citation type="submission" date="2024-02" db="EMBL/GenBank/DDBJ databases">
        <authorList>
            <consortium name="ELIXIR-Norway"/>
            <consortium name="Elixir Norway"/>
        </authorList>
    </citation>
    <scope>NUCLEOTIDE SEQUENCE</scope>
</reference>
<dbReference type="EMBL" id="OZ019899">
    <property type="protein sequence ID" value="CAK9231115.1"/>
    <property type="molecule type" value="Genomic_DNA"/>
</dbReference>
<evidence type="ECO:0000313" key="3">
    <source>
        <dbReference type="EMBL" id="CAK9231115.1"/>
    </source>
</evidence>
<feature type="coiled-coil region" evidence="1">
    <location>
        <begin position="7"/>
        <end position="69"/>
    </location>
</feature>
<sequence length="444" mass="50104">MRMEKELRLLRDEMEKERRVKEALVEERDTWKDMFLKALKSMEGLEKEIAQNESEIASLKSQLQAAASEKVDNPCSDKKENSLLRQNDTIAKDLASNLASERENLQNELMDVKLKLEATGAYLHKSLQENIRLEGEKESERQQQAVLAAAFDGVKREVEAVVSATEAFKTEAVLNMQVLRADVQKVQAASHHKVHTIRSQLQRMEHIMNTQNGVLKTLATEQKVLHDISVARAAVQETTLSSMQQLLHLEQVSGRKIKEAFCLIDLTGGRDKVMMIESSRDHHLHHQQAAAAAVVAVSSNPLLEGVAKKHTQELMEAEKKLGITNLERLELAQDVATMEVCSVQPQDKKGHQKSLSLMDRQILLMGNSFAVDETEETASAGATAQEMCRVTTDIRMGGNSVHCRSKEQPKRRHEESKQQREIVAKRTPLPQPIRSRENIWSLQH</sequence>